<feature type="transmembrane region" description="Helical" evidence="10">
    <location>
        <begin position="95"/>
        <end position="116"/>
    </location>
</feature>
<protein>
    <recommendedName>
        <fullName evidence="3 9">Flagellar biosynthetic protein FliR</fullName>
    </recommendedName>
</protein>
<dbReference type="GO" id="GO:0006605">
    <property type="term" value="P:protein targeting"/>
    <property type="evidence" value="ECO:0007669"/>
    <property type="project" value="UniProtKB-UniRule"/>
</dbReference>
<feature type="transmembrane region" description="Helical" evidence="10">
    <location>
        <begin position="172"/>
        <end position="201"/>
    </location>
</feature>
<keyword evidence="5 10" id="KW-0812">Transmembrane</keyword>
<dbReference type="GO" id="GO:0044780">
    <property type="term" value="P:bacterial-type flagellum assembly"/>
    <property type="evidence" value="ECO:0007669"/>
    <property type="project" value="UniProtKB-UniRule"/>
</dbReference>
<dbReference type="PRINTS" id="PR00953">
    <property type="entry name" value="TYPE3IMRPROT"/>
</dbReference>
<dbReference type="EMBL" id="LT629780">
    <property type="protein sequence ID" value="SDT97187.1"/>
    <property type="molecule type" value="Genomic_DNA"/>
</dbReference>
<dbReference type="AlphaFoldDB" id="A0A1H2EPY4"/>
<keyword evidence="12" id="KW-1185">Reference proteome</keyword>
<feature type="transmembrane region" description="Helical" evidence="10">
    <location>
        <begin position="67"/>
        <end position="88"/>
    </location>
</feature>
<sequence>MIEVTSAQLQLWVAAFLWPLSRITTFLVAAPLLGHSSIPNPAKIGLGVLLTLIVAPTLPPLPEVPIVSWAGLGILIEQMLIGLAMGLVMRVTFTAVQVAGDIIGLQMGLAFATLFSPDAGNTMILARYLYMIALLMFLAFNGHLVVIEILATTFHTLPIGMVRFNPEAWRMLAGYGSTIFTAGLLLALPLVASLLIINLAMGILNRSAPQLTVFSVGFPLSLTVGLVLLMVLMGDLGRYLERLFSEGLQFLQHLLGNMSLG</sequence>
<evidence type="ECO:0000313" key="11">
    <source>
        <dbReference type="EMBL" id="SDT97187.1"/>
    </source>
</evidence>
<feature type="transmembrane region" description="Helical" evidence="10">
    <location>
        <begin position="128"/>
        <end position="151"/>
    </location>
</feature>
<accession>A0A1H2EPY4</accession>
<dbReference type="PANTHER" id="PTHR30065:SF8">
    <property type="entry name" value="FLAGELLAR BIOSYNTHETIC PROTEIN FLIR"/>
    <property type="match status" value="1"/>
</dbReference>
<dbReference type="InterPro" id="IPR002010">
    <property type="entry name" value="T3SS_IM_R"/>
</dbReference>
<dbReference type="GO" id="GO:0005886">
    <property type="term" value="C:plasma membrane"/>
    <property type="evidence" value="ECO:0007669"/>
    <property type="project" value="UniProtKB-SubCell"/>
</dbReference>
<comment type="function">
    <text evidence="1 10">Role in flagellar biosynthesis.</text>
</comment>
<evidence type="ECO:0000256" key="9">
    <source>
        <dbReference type="NCBIfam" id="TIGR01400"/>
    </source>
</evidence>
<evidence type="ECO:0000256" key="2">
    <source>
        <dbReference type="ARBA" id="ARBA00009772"/>
    </source>
</evidence>
<gene>
    <name evidence="11" type="ORF">SAMN05216580_0762</name>
</gene>
<keyword evidence="11" id="KW-0966">Cell projection</keyword>
<comment type="similarity">
    <text evidence="2 10">Belongs to the FliR/MopE/SpaR family.</text>
</comment>
<keyword evidence="7 10" id="KW-0472">Membrane</keyword>
<dbReference type="Proteomes" id="UP000243063">
    <property type="component" value="Chromosome I"/>
</dbReference>
<evidence type="ECO:0000256" key="7">
    <source>
        <dbReference type="ARBA" id="ARBA00023136"/>
    </source>
</evidence>
<organism evidence="11 12">
    <name type="scientific">Geopseudomonas guangdongensis</name>
    <dbReference type="NCBI Taxonomy" id="1245526"/>
    <lineage>
        <taxon>Bacteria</taxon>
        <taxon>Pseudomonadati</taxon>
        <taxon>Pseudomonadota</taxon>
        <taxon>Gammaproteobacteria</taxon>
        <taxon>Pseudomonadales</taxon>
        <taxon>Pseudomonadaceae</taxon>
        <taxon>Geopseudomonas</taxon>
    </lineage>
</organism>
<keyword evidence="11" id="KW-0282">Flagellum</keyword>
<keyword evidence="8 10" id="KW-0975">Bacterial flagellum</keyword>
<evidence type="ECO:0000256" key="4">
    <source>
        <dbReference type="ARBA" id="ARBA00022475"/>
    </source>
</evidence>
<keyword evidence="4 10" id="KW-1003">Cell membrane</keyword>
<dbReference type="STRING" id="1245526.SAMN05216580_0762"/>
<evidence type="ECO:0000256" key="1">
    <source>
        <dbReference type="ARBA" id="ARBA00002578"/>
    </source>
</evidence>
<reference evidence="12" key="1">
    <citation type="submission" date="2016-10" db="EMBL/GenBank/DDBJ databases">
        <authorList>
            <person name="Varghese N."/>
            <person name="Submissions S."/>
        </authorList>
    </citation>
    <scope>NUCLEOTIDE SEQUENCE [LARGE SCALE GENOMIC DNA]</scope>
    <source>
        <strain evidence="12">CCTCC 2012022</strain>
    </source>
</reference>
<feature type="transmembrane region" description="Helical" evidence="10">
    <location>
        <begin position="44"/>
        <end position="61"/>
    </location>
</feature>
<dbReference type="RefSeq" id="WP_090212236.1">
    <property type="nucleotide sequence ID" value="NZ_LT629780.1"/>
</dbReference>
<evidence type="ECO:0000256" key="3">
    <source>
        <dbReference type="ARBA" id="ARBA00021717"/>
    </source>
</evidence>
<evidence type="ECO:0000256" key="5">
    <source>
        <dbReference type="ARBA" id="ARBA00022692"/>
    </source>
</evidence>
<comment type="subcellular location">
    <subcellularLocation>
        <location evidence="10">Cell membrane</location>
        <topology evidence="10">Multi-pass membrane protein</topology>
    </subcellularLocation>
    <subcellularLocation>
        <location evidence="10">Bacterial flagellum basal body</location>
    </subcellularLocation>
</comment>
<dbReference type="NCBIfam" id="TIGR01400">
    <property type="entry name" value="fliR"/>
    <property type="match status" value="1"/>
</dbReference>
<evidence type="ECO:0000256" key="6">
    <source>
        <dbReference type="ARBA" id="ARBA00022989"/>
    </source>
</evidence>
<keyword evidence="11" id="KW-0969">Cilium</keyword>
<feature type="transmembrane region" description="Helical" evidence="10">
    <location>
        <begin position="213"/>
        <end position="233"/>
    </location>
</feature>
<dbReference type="Pfam" id="PF01311">
    <property type="entry name" value="Bac_export_1"/>
    <property type="match status" value="1"/>
</dbReference>
<proteinExistence type="inferred from homology"/>
<evidence type="ECO:0000256" key="8">
    <source>
        <dbReference type="ARBA" id="ARBA00023143"/>
    </source>
</evidence>
<dbReference type="OrthoDB" id="9797790at2"/>
<dbReference type="PANTHER" id="PTHR30065">
    <property type="entry name" value="FLAGELLAR BIOSYNTHETIC PROTEIN FLIR"/>
    <property type="match status" value="1"/>
</dbReference>
<dbReference type="InterPro" id="IPR006303">
    <property type="entry name" value="FliR"/>
</dbReference>
<name>A0A1H2EPY4_9GAMM</name>
<feature type="transmembrane region" description="Helical" evidence="10">
    <location>
        <begin position="12"/>
        <end position="32"/>
    </location>
</feature>
<keyword evidence="6 10" id="KW-1133">Transmembrane helix</keyword>
<dbReference type="GO" id="GO:0009425">
    <property type="term" value="C:bacterial-type flagellum basal body"/>
    <property type="evidence" value="ECO:0007669"/>
    <property type="project" value="UniProtKB-SubCell"/>
</dbReference>
<evidence type="ECO:0000313" key="12">
    <source>
        <dbReference type="Proteomes" id="UP000243063"/>
    </source>
</evidence>
<evidence type="ECO:0000256" key="10">
    <source>
        <dbReference type="RuleBase" id="RU362071"/>
    </source>
</evidence>